<dbReference type="EMBL" id="FOOX01000013">
    <property type="protein sequence ID" value="SFH00586.1"/>
    <property type="molecule type" value="Genomic_DNA"/>
</dbReference>
<dbReference type="GO" id="GO:0000150">
    <property type="term" value="F:DNA strand exchange activity"/>
    <property type="evidence" value="ECO:0007669"/>
    <property type="project" value="InterPro"/>
</dbReference>
<evidence type="ECO:0000259" key="1">
    <source>
        <dbReference type="Pfam" id="PF07508"/>
    </source>
</evidence>
<proteinExistence type="predicted"/>
<dbReference type="InterPro" id="IPR038109">
    <property type="entry name" value="DNA_bind_recomb_sf"/>
</dbReference>
<organism evidence="2 3">
    <name type="scientific">Desulfotruncus arcticus DSM 17038</name>
    <dbReference type="NCBI Taxonomy" id="1121424"/>
    <lineage>
        <taxon>Bacteria</taxon>
        <taxon>Bacillati</taxon>
        <taxon>Bacillota</taxon>
        <taxon>Clostridia</taxon>
        <taxon>Eubacteriales</taxon>
        <taxon>Desulfallaceae</taxon>
        <taxon>Desulfotruncus</taxon>
    </lineage>
</organism>
<sequence length="173" mass="19858">MRRGFRPHADCPAADKRWHPYSYRLFAAAGAEDDQSRSRRSLPLGHGNVKRILGRMEYLGHTVNFKTSWKSYKSKKKLENPPEDRRVFENTHPAIIEQVQWDRVQELRKNKRRPTKTGRTSMFSGLLYCADCGEKLRRSLPATPFPVNNTSLLTPAVYDGFIASINLAINQAI</sequence>
<dbReference type="InterPro" id="IPR011109">
    <property type="entry name" value="DNA_bind_recombinase_dom"/>
</dbReference>
<evidence type="ECO:0000313" key="2">
    <source>
        <dbReference type="EMBL" id="SFH00586.1"/>
    </source>
</evidence>
<gene>
    <name evidence="2" type="ORF">SAMN05660649_03503</name>
</gene>
<name>A0A1I2WJS2_9FIRM</name>
<dbReference type="GO" id="GO:0003677">
    <property type="term" value="F:DNA binding"/>
    <property type="evidence" value="ECO:0007669"/>
    <property type="project" value="InterPro"/>
</dbReference>
<dbReference type="Gene3D" id="3.90.1750.20">
    <property type="entry name" value="Putative Large Serine Recombinase, Chain B, Domain 2"/>
    <property type="match status" value="1"/>
</dbReference>
<protein>
    <submittedName>
        <fullName evidence="2">Recombinase</fullName>
    </submittedName>
</protein>
<dbReference type="STRING" id="341036.SAMN05660649_03503"/>
<dbReference type="Pfam" id="PF07508">
    <property type="entry name" value="Recombinase"/>
    <property type="match status" value="1"/>
</dbReference>
<dbReference type="AlphaFoldDB" id="A0A1I2WJS2"/>
<feature type="domain" description="Recombinase" evidence="1">
    <location>
        <begin position="32"/>
        <end position="110"/>
    </location>
</feature>
<evidence type="ECO:0000313" key="3">
    <source>
        <dbReference type="Proteomes" id="UP000199337"/>
    </source>
</evidence>
<reference evidence="3" key="1">
    <citation type="submission" date="2016-10" db="EMBL/GenBank/DDBJ databases">
        <authorList>
            <person name="Varghese N."/>
            <person name="Submissions S."/>
        </authorList>
    </citation>
    <scope>NUCLEOTIDE SEQUENCE [LARGE SCALE GENOMIC DNA]</scope>
    <source>
        <strain evidence="3">DSM 17038</strain>
    </source>
</reference>
<keyword evidence="3" id="KW-1185">Reference proteome</keyword>
<dbReference type="Proteomes" id="UP000199337">
    <property type="component" value="Unassembled WGS sequence"/>
</dbReference>
<accession>A0A1I2WJS2</accession>